<sequence length="359" mass="38132">MTGAGPGISLAERFYREAVAPLLGRVPHGAALLGDGSEVLGFDDGVSTDHDFGPRVQLFLPPGTDPAPVHRLLGGLPERFEGFPVAYVDTDSHDGQPSHQVEVTTAAAFFAARTGTDPADGMGVADWLLTPTQILGSLTAGEVFADPDRALEIRRAALSWYPDDVWRYALAAGWLRIAQEEAFTGRTGSTGDDLGSRVVAARLVRDLMRLAFLAERRWAPYGKWFGRAFAGLPVAASLTGTLDTALAATDWREREHALAAAACVVAAATNELGLCPPVDPSPRRYYTRDIEVVGADRFTVALTAAITDPVLRGVLDRLGHRHGGPVGTLPGTVDQAVDSADILCHPDRCRALAPVLGLV</sequence>
<accession>A0A841BHV4</accession>
<comment type="caution">
    <text evidence="2">The sequence shown here is derived from an EMBL/GenBank/DDBJ whole genome shotgun (WGS) entry which is preliminary data.</text>
</comment>
<proteinExistence type="predicted"/>
<feature type="domain" description="DUF4037" evidence="1">
    <location>
        <begin position="127"/>
        <end position="225"/>
    </location>
</feature>
<reference evidence="2 3" key="1">
    <citation type="submission" date="2020-08" db="EMBL/GenBank/DDBJ databases">
        <title>Sequencing the genomes of 1000 actinobacteria strains.</title>
        <authorList>
            <person name="Klenk H.-P."/>
        </authorList>
    </citation>
    <scope>NUCLEOTIDE SEQUENCE [LARGE SCALE GENOMIC DNA]</scope>
    <source>
        <strain evidence="2 3">DSM 45362</strain>
    </source>
</reference>
<dbReference type="Pfam" id="PF13228">
    <property type="entry name" value="DUF4037"/>
    <property type="match status" value="1"/>
</dbReference>
<evidence type="ECO:0000259" key="1">
    <source>
        <dbReference type="Pfam" id="PF13228"/>
    </source>
</evidence>
<name>A0A841BHV4_9ACTN</name>
<dbReference type="RefSeq" id="WP_184831656.1">
    <property type="nucleotide sequence ID" value="NZ_JACHMN010000001.1"/>
</dbReference>
<keyword evidence="3" id="KW-1185">Reference proteome</keyword>
<evidence type="ECO:0000313" key="2">
    <source>
        <dbReference type="EMBL" id="MBB5867205.1"/>
    </source>
</evidence>
<dbReference type="EMBL" id="JACHMN010000001">
    <property type="protein sequence ID" value="MBB5867205.1"/>
    <property type="molecule type" value="Genomic_DNA"/>
</dbReference>
<gene>
    <name evidence="2" type="ORF">F4553_000584</name>
</gene>
<protein>
    <recommendedName>
        <fullName evidence="1">DUF4037 domain-containing protein</fullName>
    </recommendedName>
</protein>
<dbReference type="InterPro" id="IPR025117">
    <property type="entry name" value="DUF4037"/>
</dbReference>
<dbReference type="Proteomes" id="UP000587527">
    <property type="component" value="Unassembled WGS sequence"/>
</dbReference>
<evidence type="ECO:0000313" key="3">
    <source>
        <dbReference type="Proteomes" id="UP000587527"/>
    </source>
</evidence>
<dbReference type="AlphaFoldDB" id="A0A841BHV4"/>
<organism evidence="2 3">
    <name type="scientific">Allocatelliglobosispora scoriae</name>
    <dbReference type="NCBI Taxonomy" id="643052"/>
    <lineage>
        <taxon>Bacteria</taxon>
        <taxon>Bacillati</taxon>
        <taxon>Actinomycetota</taxon>
        <taxon>Actinomycetes</taxon>
        <taxon>Micromonosporales</taxon>
        <taxon>Micromonosporaceae</taxon>
        <taxon>Allocatelliglobosispora</taxon>
    </lineage>
</organism>